<dbReference type="AlphaFoldDB" id="A0A7W9UZ56"/>
<dbReference type="SUPFAM" id="SSF52200">
    <property type="entry name" value="Toll/Interleukin receptor TIR domain"/>
    <property type="match status" value="1"/>
</dbReference>
<reference evidence="3 4" key="1">
    <citation type="submission" date="2020-08" db="EMBL/GenBank/DDBJ databases">
        <title>Genomic Encyclopedia of Type Strains, Phase III (KMG-III): the genomes of soil and plant-associated and newly described type strains.</title>
        <authorList>
            <person name="Whitman W."/>
        </authorList>
    </citation>
    <scope>NUCLEOTIDE SEQUENCE [LARGE SCALE GENOMIC DNA]</scope>
    <source>
        <strain evidence="3 4">CECT 8305</strain>
    </source>
</reference>
<comment type="caution">
    <text evidence="3">The sequence shown here is derived from an EMBL/GenBank/DDBJ whole genome shotgun (WGS) entry which is preliminary data.</text>
</comment>
<proteinExistence type="predicted"/>
<dbReference type="InterPro" id="IPR000157">
    <property type="entry name" value="TIR_dom"/>
</dbReference>
<dbReference type="Pfam" id="PF13676">
    <property type="entry name" value="TIR_2"/>
    <property type="match status" value="1"/>
</dbReference>
<evidence type="ECO:0000256" key="1">
    <source>
        <dbReference type="SAM" id="MobiDB-lite"/>
    </source>
</evidence>
<evidence type="ECO:0000313" key="3">
    <source>
        <dbReference type="EMBL" id="MBB5935429.1"/>
    </source>
</evidence>
<feature type="compositionally biased region" description="Polar residues" evidence="1">
    <location>
        <begin position="1"/>
        <end position="11"/>
    </location>
</feature>
<keyword evidence="4" id="KW-1185">Reference proteome</keyword>
<dbReference type="EMBL" id="JACHJL010000005">
    <property type="protein sequence ID" value="MBB5935429.1"/>
    <property type="molecule type" value="Genomic_DNA"/>
</dbReference>
<feature type="domain" description="TIR" evidence="2">
    <location>
        <begin position="112"/>
        <end position="241"/>
    </location>
</feature>
<dbReference type="PROSITE" id="PS50104">
    <property type="entry name" value="TIR"/>
    <property type="match status" value="1"/>
</dbReference>
<feature type="region of interest" description="Disordered" evidence="1">
    <location>
        <begin position="1"/>
        <end position="48"/>
    </location>
</feature>
<gene>
    <name evidence="3" type="ORF">FHS42_002491</name>
</gene>
<feature type="compositionally biased region" description="Basic and acidic residues" evidence="1">
    <location>
        <begin position="19"/>
        <end position="45"/>
    </location>
</feature>
<evidence type="ECO:0000313" key="4">
    <source>
        <dbReference type="Proteomes" id="UP000588098"/>
    </source>
</evidence>
<name>A0A7W9UZ56_9ACTN</name>
<dbReference type="InterPro" id="IPR035897">
    <property type="entry name" value="Toll_tir_struct_dom_sf"/>
</dbReference>
<accession>A0A7W9UZ56</accession>
<dbReference type="Gene3D" id="3.40.50.10140">
    <property type="entry name" value="Toll/interleukin-1 receptor homology (TIR) domain"/>
    <property type="match status" value="1"/>
</dbReference>
<dbReference type="Proteomes" id="UP000588098">
    <property type="component" value="Unassembled WGS sequence"/>
</dbReference>
<sequence length="247" mass="27775">MAQKFNESAFRQQVKAAQRKAEQEQKKVVDKANREIDQHNRKVEQQNRQAVAAYNRRVDAHNQAADRHNQQEVAKINRSLQEAVTRPTVRYTVEERQLADRVQEAVSAHDARECDVFLSYARLDGSEVAGQLRQELEDLGVTVWFDEVSIRPGKSQALQMDQGLRRAHAGVAVLTAVYLTGRFWTERELGALLHKSTLIPVLHKVTFEDVAEYSGILPDLAGFTTEHDSVSDIAQKIAAAVLAPEVP</sequence>
<dbReference type="GO" id="GO:0007165">
    <property type="term" value="P:signal transduction"/>
    <property type="evidence" value="ECO:0007669"/>
    <property type="project" value="InterPro"/>
</dbReference>
<evidence type="ECO:0000259" key="2">
    <source>
        <dbReference type="PROSITE" id="PS50104"/>
    </source>
</evidence>
<protein>
    <recommendedName>
        <fullName evidence="2">TIR domain-containing protein</fullName>
    </recommendedName>
</protein>
<dbReference type="RefSeq" id="WP_184571889.1">
    <property type="nucleotide sequence ID" value="NZ_JACHJL010000005.1"/>
</dbReference>
<organism evidence="3 4">
    <name type="scientific">Streptomyces zagrosensis</name>
    <dbReference type="NCBI Taxonomy" id="1042984"/>
    <lineage>
        <taxon>Bacteria</taxon>
        <taxon>Bacillati</taxon>
        <taxon>Actinomycetota</taxon>
        <taxon>Actinomycetes</taxon>
        <taxon>Kitasatosporales</taxon>
        <taxon>Streptomycetaceae</taxon>
        <taxon>Streptomyces</taxon>
    </lineage>
</organism>